<dbReference type="AlphaFoldDB" id="A0A2U2AEV7"/>
<proteinExistence type="predicted"/>
<protein>
    <recommendedName>
        <fullName evidence="1">Schlafen group 3-like DNA/RNA helicase domain-containing protein</fullName>
    </recommendedName>
</protein>
<dbReference type="Proteomes" id="UP000245020">
    <property type="component" value="Unassembled WGS sequence"/>
</dbReference>
<dbReference type="Pfam" id="PF09848">
    <property type="entry name" value="SLFN-g3_helicase"/>
    <property type="match status" value="1"/>
</dbReference>
<evidence type="ECO:0000313" key="2">
    <source>
        <dbReference type="EMBL" id="PWD81198.1"/>
    </source>
</evidence>
<comment type="caution">
    <text evidence="2">The sequence shown here is derived from an EMBL/GenBank/DDBJ whole genome shotgun (WGS) entry which is preliminary data.</text>
</comment>
<keyword evidence="3" id="KW-1185">Reference proteome</keyword>
<dbReference type="InterPro" id="IPR018647">
    <property type="entry name" value="SLFN_3-like_DNA/RNA_helicase"/>
</dbReference>
<dbReference type="EMBL" id="QEWQ01000003">
    <property type="protein sequence ID" value="PWD81198.1"/>
    <property type="molecule type" value="Genomic_DNA"/>
</dbReference>
<name>A0A2U2AEV7_9GAMM</name>
<evidence type="ECO:0000313" key="3">
    <source>
        <dbReference type="Proteomes" id="UP000245020"/>
    </source>
</evidence>
<gene>
    <name evidence="2" type="ORF">DC083_04725</name>
</gene>
<feature type="domain" description="Schlafen group 3-like DNA/RNA helicase" evidence="1">
    <location>
        <begin position="9"/>
        <end position="100"/>
    </location>
</feature>
<organism evidence="2 3">
    <name type="scientific">Ignatzschineria ureiclastica</name>
    <dbReference type="NCBI Taxonomy" id="472582"/>
    <lineage>
        <taxon>Bacteria</taxon>
        <taxon>Pseudomonadati</taxon>
        <taxon>Pseudomonadota</taxon>
        <taxon>Gammaproteobacteria</taxon>
        <taxon>Cardiobacteriales</taxon>
        <taxon>Ignatzschineriaceae</taxon>
        <taxon>Ignatzschineria</taxon>
    </lineage>
</organism>
<accession>A0A2U2AEV7</accession>
<sequence>MAIQREFQETPWFLNDKEDVRSSYYLEEVATEFDIQGLELDWVCVAWDLDLQIDENRWDYRSFVGTKWNNINKLEDQAFRLNAYRVLLTRARQGMIIYIPQGDTDDHTRPPEAYEKIYQYLKQFAEVIE</sequence>
<evidence type="ECO:0000259" key="1">
    <source>
        <dbReference type="Pfam" id="PF09848"/>
    </source>
</evidence>
<dbReference type="OrthoDB" id="3193269at2"/>
<reference evidence="3" key="1">
    <citation type="submission" date="2018-05" db="EMBL/GenBank/DDBJ databases">
        <title>Ignatzschineria dubaiensis sp. nov., isolated from necrotic foot tissues of dromedaries (Camelus dromedarius) and associated maggots in Dubai, United Arab Emirates.</title>
        <authorList>
            <person name="Tsang C.C."/>
            <person name="Tang J.Y.M."/>
            <person name="Fong J.Y.H."/>
            <person name="Kinne J."/>
            <person name="Lee H.H."/>
            <person name="Joseph M."/>
            <person name="Jose S."/>
            <person name="Schuster R.K."/>
            <person name="Tang Y."/>
            <person name="Sivakumar S."/>
            <person name="Chen J.H.K."/>
            <person name="Teng J.L.L."/>
            <person name="Lau S.K.P."/>
            <person name="Wernery U."/>
            <person name="Woo P.C.Y."/>
        </authorList>
    </citation>
    <scope>NUCLEOTIDE SEQUENCE [LARGE SCALE GENOMIC DNA]</scope>
    <source>
        <strain evidence="3">KCTC 22644</strain>
    </source>
</reference>